<dbReference type="PIRSF" id="PIRSF011491">
    <property type="entry name" value="Mtase_YbcY_prd"/>
    <property type="match status" value="1"/>
</dbReference>
<dbReference type="SUPFAM" id="SSF53335">
    <property type="entry name" value="S-adenosyl-L-methionine-dependent methyltransferases"/>
    <property type="match status" value="1"/>
</dbReference>
<dbReference type="InterPro" id="IPR013217">
    <property type="entry name" value="Methyltransf_12"/>
</dbReference>
<dbReference type="Pfam" id="PF08242">
    <property type="entry name" value="Methyltransf_12"/>
    <property type="match status" value="1"/>
</dbReference>
<dbReference type="InterPro" id="IPR016584">
    <property type="entry name" value="MeTrfase_VrtF"/>
</dbReference>
<keyword evidence="2" id="KW-0808">Transferase</keyword>
<dbReference type="AlphaFoldDB" id="A0A450WV59"/>
<evidence type="ECO:0000259" key="1">
    <source>
        <dbReference type="Pfam" id="PF08242"/>
    </source>
</evidence>
<dbReference type="InterPro" id="IPR029063">
    <property type="entry name" value="SAM-dependent_MTases_sf"/>
</dbReference>
<evidence type="ECO:0000313" key="2">
    <source>
        <dbReference type="EMBL" id="VFK20963.1"/>
    </source>
</evidence>
<dbReference type="EMBL" id="CAADFM010000283">
    <property type="protein sequence ID" value="VFK20963.1"/>
    <property type="molecule type" value="Genomic_DNA"/>
</dbReference>
<evidence type="ECO:0000313" key="3">
    <source>
        <dbReference type="EMBL" id="VFK34605.1"/>
    </source>
</evidence>
<proteinExistence type="predicted"/>
<accession>A0A450WV59</accession>
<dbReference type="Gene3D" id="3.40.50.150">
    <property type="entry name" value="Vaccinia Virus protein VP39"/>
    <property type="match status" value="1"/>
</dbReference>
<name>A0A450WV59_9GAMM</name>
<gene>
    <name evidence="2" type="ORF">BECKLPF1236A_GA0070988_102834</name>
    <name evidence="3" type="ORF">BECKLPF1236C_GA0070990_102842</name>
</gene>
<feature type="domain" description="Methyltransferase type 12" evidence="1">
    <location>
        <begin position="56"/>
        <end position="154"/>
    </location>
</feature>
<keyword evidence="2" id="KW-0489">Methyltransferase</keyword>
<dbReference type="GO" id="GO:0032259">
    <property type="term" value="P:methylation"/>
    <property type="evidence" value="ECO:0007669"/>
    <property type="project" value="UniProtKB-KW"/>
</dbReference>
<sequence length="219" mass="24291">MHTPSEQVMAGQAAYTKRNLNLYDFLVHGITGPFFWRCPPRRLEDLYEKHITANHLDVGIGSGYLLDRCHFPSPAPRVVLMDLNPNALAFVSKRIARYNPQTHVQNVLEPVSVDLEKFDSIGINYLLHCVPGAIESKAVAFDHLKAFMNPGAVLFGTTLLQEGVPLTLQGKLLLAYLNKRGVFSNREDSLDGLKRALQERFDDVSIEVVGCAAIFSGVA</sequence>
<dbReference type="EMBL" id="CAADFP010000284">
    <property type="protein sequence ID" value="VFK34605.1"/>
    <property type="molecule type" value="Genomic_DNA"/>
</dbReference>
<organism evidence="2">
    <name type="scientific">Candidatus Kentrum sp. LPFa</name>
    <dbReference type="NCBI Taxonomy" id="2126335"/>
    <lineage>
        <taxon>Bacteria</taxon>
        <taxon>Pseudomonadati</taxon>
        <taxon>Pseudomonadota</taxon>
        <taxon>Gammaproteobacteria</taxon>
        <taxon>Candidatus Kentrum</taxon>
    </lineage>
</organism>
<dbReference type="CDD" id="cd02440">
    <property type="entry name" value="AdoMet_MTases"/>
    <property type="match status" value="1"/>
</dbReference>
<dbReference type="GO" id="GO:0008168">
    <property type="term" value="F:methyltransferase activity"/>
    <property type="evidence" value="ECO:0007669"/>
    <property type="project" value="UniProtKB-KW"/>
</dbReference>
<reference evidence="2" key="1">
    <citation type="submission" date="2019-02" db="EMBL/GenBank/DDBJ databases">
        <authorList>
            <person name="Gruber-Vodicka R. H."/>
            <person name="Seah K. B. B."/>
        </authorList>
    </citation>
    <scope>NUCLEOTIDE SEQUENCE</scope>
    <source>
        <strain evidence="2">BECK_S312</strain>
        <strain evidence="3">BECK_S426</strain>
    </source>
</reference>
<protein>
    <submittedName>
        <fullName evidence="2">Methyltransferase domain-containing protein</fullName>
    </submittedName>
</protein>